<dbReference type="Proteomes" id="UP000822688">
    <property type="component" value="Chromosome 12"/>
</dbReference>
<accession>A0A8T0GAF8</accession>
<dbReference type="EMBL" id="CM026433">
    <property type="protein sequence ID" value="KAG0554979.1"/>
    <property type="molecule type" value="Genomic_DNA"/>
</dbReference>
<reference evidence="1" key="1">
    <citation type="submission" date="2020-06" db="EMBL/GenBank/DDBJ databases">
        <title>WGS assembly of Ceratodon purpureus strain R40.</title>
        <authorList>
            <person name="Carey S.B."/>
            <person name="Jenkins J."/>
            <person name="Shu S."/>
            <person name="Lovell J.T."/>
            <person name="Sreedasyam A."/>
            <person name="Maumus F."/>
            <person name="Tiley G.P."/>
            <person name="Fernandez-Pozo N."/>
            <person name="Barry K."/>
            <person name="Chen C."/>
            <person name="Wang M."/>
            <person name="Lipzen A."/>
            <person name="Daum C."/>
            <person name="Saski C.A."/>
            <person name="Payton A.C."/>
            <person name="Mcbreen J.C."/>
            <person name="Conrad R.E."/>
            <person name="Kollar L.M."/>
            <person name="Olsson S."/>
            <person name="Huttunen S."/>
            <person name="Landis J.B."/>
            <person name="Wickett N.J."/>
            <person name="Johnson M.G."/>
            <person name="Rensing S.A."/>
            <person name="Grimwood J."/>
            <person name="Schmutz J."/>
            <person name="Mcdaniel S.F."/>
        </authorList>
    </citation>
    <scope>NUCLEOTIDE SEQUENCE</scope>
    <source>
        <strain evidence="1">R40</strain>
    </source>
</reference>
<sequence>MRRVCEEVDFWDVISTLTQDLTKARNQLARLMKEAKPGGARLYGGDCGRRRPLQPINRNYTPPCTHAGSNLPPNCHRSPPLGHFMCGKQYPHYKNPSPERRRPGSCRAAVTALRTNPFGRCQSSPPPRQRAPRYTCEMPRKRAPWSFEQPHPQSQSAQYSCYQKPEPVNTSCERQDDCESDSNCIKICINPRTRRRRRRTCSDTCRDGDGPARLQGGGKRSHDCLGTQFATLLQDVTCQLRERRLNAAAAVDASSSRTTSSHED</sequence>
<keyword evidence="2" id="KW-1185">Reference proteome</keyword>
<comment type="caution">
    <text evidence="1">The sequence shown here is derived from an EMBL/GenBank/DDBJ whole genome shotgun (WGS) entry which is preliminary data.</text>
</comment>
<protein>
    <submittedName>
        <fullName evidence="1">Uncharacterized protein</fullName>
    </submittedName>
</protein>
<evidence type="ECO:0000313" key="2">
    <source>
        <dbReference type="Proteomes" id="UP000822688"/>
    </source>
</evidence>
<organism evidence="1 2">
    <name type="scientific">Ceratodon purpureus</name>
    <name type="common">Fire moss</name>
    <name type="synonym">Dicranum purpureum</name>
    <dbReference type="NCBI Taxonomy" id="3225"/>
    <lineage>
        <taxon>Eukaryota</taxon>
        <taxon>Viridiplantae</taxon>
        <taxon>Streptophyta</taxon>
        <taxon>Embryophyta</taxon>
        <taxon>Bryophyta</taxon>
        <taxon>Bryophytina</taxon>
        <taxon>Bryopsida</taxon>
        <taxon>Dicranidae</taxon>
        <taxon>Pseudoditrichales</taxon>
        <taxon>Ditrichaceae</taxon>
        <taxon>Ceratodon</taxon>
    </lineage>
</organism>
<dbReference type="AlphaFoldDB" id="A0A8T0GAF8"/>
<gene>
    <name evidence="1" type="ORF">KC19_12G134700</name>
</gene>
<proteinExistence type="predicted"/>
<name>A0A8T0GAF8_CERPU</name>
<evidence type="ECO:0000313" key="1">
    <source>
        <dbReference type="EMBL" id="KAG0554979.1"/>
    </source>
</evidence>